<dbReference type="GO" id="GO:0008049">
    <property type="term" value="P:male courtship behavior"/>
    <property type="evidence" value="ECO:0007669"/>
    <property type="project" value="TreeGrafter"/>
</dbReference>
<dbReference type="Proteomes" id="UP000291343">
    <property type="component" value="Unassembled WGS sequence"/>
</dbReference>
<dbReference type="EMBL" id="QKKF02015335">
    <property type="protein sequence ID" value="RZF42216.1"/>
    <property type="molecule type" value="Genomic_DNA"/>
</dbReference>
<feature type="transmembrane region" description="Helical" evidence="8">
    <location>
        <begin position="134"/>
        <end position="155"/>
    </location>
</feature>
<dbReference type="InterPro" id="IPR013604">
    <property type="entry name" value="7TM_chemorcpt"/>
</dbReference>
<feature type="transmembrane region" description="Helical" evidence="8">
    <location>
        <begin position="12"/>
        <end position="31"/>
    </location>
</feature>
<dbReference type="OrthoDB" id="6366728at2759"/>
<evidence type="ECO:0000313" key="10">
    <source>
        <dbReference type="Proteomes" id="UP000291343"/>
    </source>
</evidence>
<gene>
    <name evidence="9" type="ORF">LSTR_LSTR004365</name>
</gene>
<keyword evidence="10" id="KW-1185">Reference proteome</keyword>
<organism evidence="9 10">
    <name type="scientific">Laodelphax striatellus</name>
    <name type="common">Small brown planthopper</name>
    <name type="synonym">Delphax striatella</name>
    <dbReference type="NCBI Taxonomy" id="195883"/>
    <lineage>
        <taxon>Eukaryota</taxon>
        <taxon>Metazoa</taxon>
        <taxon>Ecdysozoa</taxon>
        <taxon>Arthropoda</taxon>
        <taxon>Hexapoda</taxon>
        <taxon>Insecta</taxon>
        <taxon>Pterygota</taxon>
        <taxon>Neoptera</taxon>
        <taxon>Paraneoptera</taxon>
        <taxon>Hemiptera</taxon>
        <taxon>Auchenorrhyncha</taxon>
        <taxon>Fulgoroidea</taxon>
        <taxon>Delphacidae</taxon>
        <taxon>Criomorphinae</taxon>
        <taxon>Laodelphax</taxon>
    </lineage>
</organism>
<evidence type="ECO:0000256" key="6">
    <source>
        <dbReference type="ARBA" id="ARBA00023170"/>
    </source>
</evidence>
<dbReference type="AlphaFoldDB" id="A0A482X922"/>
<feature type="transmembrane region" description="Helical" evidence="8">
    <location>
        <begin position="175"/>
        <end position="193"/>
    </location>
</feature>
<dbReference type="PANTHER" id="PTHR21143">
    <property type="entry name" value="INVERTEBRATE GUSTATORY RECEPTOR"/>
    <property type="match status" value="1"/>
</dbReference>
<dbReference type="SMR" id="A0A482X922"/>
<accession>A0A482X922</accession>
<dbReference type="InParanoid" id="A0A482X922"/>
<evidence type="ECO:0000256" key="1">
    <source>
        <dbReference type="ARBA" id="ARBA00004651"/>
    </source>
</evidence>
<evidence type="ECO:0000256" key="7">
    <source>
        <dbReference type="ARBA" id="ARBA00023224"/>
    </source>
</evidence>
<keyword evidence="4 8" id="KW-1133">Transmembrane helix</keyword>
<name>A0A482X922_LAOST</name>
<evidence type="ECO:0000313" key="9">
    <source>
        <dbReference type="EMBL" id="RZF42216.1"/>
    </source>
</evidence>
<sequence length="285" mass="32100">MCKKHSDDHTSKGSIFIILETVVLSCAIFYYDSHDLFITAFLMFVKSHVAFVAIQLYEINLKLRDAFGDVNKNFEKVADRYGRGIFTVSSYLPFVETVGRIERDNLPTIPVLIDLHWTLCKIVGMLGDYLGIKLLLVVAYSCLIVINVPYVIITIWLSSKNNEKIITLARKALEIVMSVVEILFLIVPCVLTANEAKKTSKLVCALLNKHLPSSVRKQLEKSVQLLKVHNAELSVIGLFKFDLSVITSIAGVACTYLIIFIQHKAYSKIGEDINYSNNTQNYTQT</sequence>
<protein>
    <recommendedName>
        <fullName evidence="11">Gustatory receptor</fullName>
    </recommendedName>
</protein>
<evidence type="ECO:0000256" key="8">
    <source>
        <dbReference type="SAM" id="Phobius"/>
    </source>
</evidence>
<evidence type="ECO:0000256" key="3">
    <source>
        <dbReference type="ARBA" id="ARBA00022692"/>
    </source>
</evidence>
<proteinExistence type="predicted"/>
<keyword evidence="2" id="KW-1003">Cell membrane</keyword>
<dbReference type="GO" id="GO:0030424">
    <property type="term" value="C:axon"/>
    <property type="evidence" value="ECO:0007669"/>
    <property type="project" value="TreeGrafter"/>
</dbReference>
<dbReference type="GO" id="GO:0050909">
    <property type="term" value="P:sensory perception of taste"/>
    <property type="evidence" value="ECO:0007669"/>
    <property type="project" value="InterPro"/>
</dbReference>
<evidence type="ECO:0000256" key="4">
    <source>
        <dbReference type="ARBA" id="ARBA00022989"/>
    </source>
</evidence>
<comment type="caution">
    <text evidence="9">The sequence shown here is derived from an EMBL/GenBank/DDBJ whole genome shotgun (WGS) entry which is preliminary data.</text>
</comment>
<dbReference type="Pfam" id="PF08395">
    <property type="entry name" value="7tm_7"/>
    <property type="match status" value="1"/>
</dbReference>
<dbReference type="PANTHER" id="PTHR21143:SF133">
    <property type="entry name" value="GUSTATORY AND PHEROMONE RECEPTOR 32A-RELATED"/>
    <property type="match status" value="1"/>
</dbReference>
<dbReference type="GO" id="GO:0043025">
    <property type="term" value="C:neuronal cell body"/>
    <property type="evidence" value="ECO:0007669"/>
    <property type="project" value="TreeGrafter"/>
</dbReference>
<dbReference type="GO" id="GO:0030425">
    <property type="term" value="C:dendrite"/>
    <property type="evidence" value="ECO:0007669"/>
    <property type="project" value="TreeGrafter"/>
</dbReference>
<keyword evidence="3 8" id="KW-0812">Transmembrane</keyword>
<dbReference type="GO" id="GO:0007165">
    <property type="term" value="P:signal transduction"/>
    <property type="evidence" value="ECO:0007669"/>
    <property type="project" value="UniProtKB-KW"/>
</dbReference>
<comment type="subcellular location">
    <subcellularLocation>
        <location evidence="1">Cell membrane</location>
        <topology evidence="1">Multi-pass membrane protein</topology>
    </subcellularLocation>
</comment>
<keyword evidence="6" id="KW-0675">Receptor</keyword>
<dbReference type="STRING" id="195883.A0A482X922"/>
<evidence type="ECO:0000256" key="5">
    <source>
        <dbReference type="ARBA" id="ARBA00023136"/>
    </source>
</evidence>
<feature type="transmembrane region" description="Helical" evidence="8">
    <location>
        <begin position="37"/>
        <end position="57"/>
    </location>
</feature>
<dbReference type="GO" id="GO:0007635">
    <property type="term" value="P:chemosensory behavior"/>
    <property type="evidence" value="ECO:0007669"/>
    <property type="project" value="TreeGrafter"/>
</dbReference>
<evidence type="ECO:0000256" key="2">
    <source>
        <dbReference type="ARBA" id="ARBA00022475"/>
    </source>
</evidence>
<keyword evidence="7" id="KW-0807">Transducer</keyword>
<evidence type="ECO:0008006" key="11">
    <source>
        <dbReference type="Google" id="ProtNLM"/>
    </source>
</evidence>
<keyword evidence="5 8" id="KW-0472">Membrane</keyword>
<reference evidence="9 10" key="1">
    <citation type="journal article" date="2017" name="Gigascience">
        <title>Genome sequence of the small brown planthopper, Laodelphax striatellus.</title>
        <authorList>
            <person name="Zhu J."/>
            <person name="Jiang F."/>
            <person name="Wang X."/>
            <person name="Yang P."/>
            <person name="Bao Y."/>
            <person name="Zhao W."/>
            <person name="Wang W."/>
            <person name="Lu H."/>
            <person name="Wang Q."/>
            <person name="Cui N."/>
            <person name="Li J."/>
            <person name="Chen X."/>
            <person name="Luo L."/>
            <person name="Yu J."/>
            <person name="Kang L."/>
            <person name="Cui F."/>
        </authorList>
    </citation>
    <scope>NUCLEOTIDE SEQUENCE [LARGE SCALE GENOMIC DNA]</scope>
    <source>
        <strain evidence="9">Lst14</strain>
    </source>
</reference>
<dbReference type="GO" id="GO:0005886">
    <property type="term" value="C:plasma membrane"/>
    <property type="evidence" value="ECO:0007669"/>
    <property type="project" value="UniProtKB-SubCell"/>
</dbReference>